<keyword evidence="6" id="KW-1185">Reference proteome</keyword>
<dbReference type="PROSITE" id="PS00041">
    <property type="entry name" value="HTH_ARAC_FAMILY_1"/>
    <property type="match status" value="2"/>
</dbReference>
<dbReference type="KEGG" id="ska:CP970_00470"/>
<sequence>MGAPRAVDPRIPLAVRAATAEATRIDVVAADLGLSAARLRALVAAQVGVPLSTLRQWRRLRGAVGPLVAGGGSRGIADAAAAAGFADQAHLTRAARRFVGRTPGSLRSGRLDPHVASGFTLYVDERRGP</sequence>
<evidence type="ECO:0000313" key="5">
    <source>
        <dbReference type="EMBL" id="QEU96990.1"/>
    </source>
</evidence>
<keyword evidence="3" id="KW-0804">Transcription</keyword>
<dbReference type="PROSITE" id="PS01124">
    <property type="entry name" value="HTH_ARAC_FAMILY_2"/>
    <property type="match status" value="1"/>
</dbReference>
<dbReference type="InterPro" id="IPR018062">
    <property type="entry name" value="HTH_AraC-typ_CS"/>
</dbReference>
<dbReference type="PANTHER" id="PTHR46796">
    <property type="entry name" value="HTH-TYPE TRANSCRIPTIONAL ACTIVATOR RHAS-RELATED"/>
    <property type="match status" value="1"/>
</dbReference>
<dbReference type="InterPro" id="IPR009057">
    <property type="entry name" value="Homeodomain-like_sf"/>
</dbReference>
<dbReference type="AlphaFoldDB" id="A0A5J6GM39"/>
<evidence type="ECO:0000256" key="1">
    <source>
        <dbReference type="ARBA" id="ARBA00023015"/>
    </source>
</evidence>
<gene>
    <name evidence="5" type="ORF">CP970_00470</name>
</gene>
<keyword evidence="2" id="KW-0238">DNA-binding</keyword>
<dbReference type="Proteomes" id="UP000325529">
    <property type="component" value="Chromosome"/>
</dbReference>
<evidence type="ECO:0000313" key="6">
    <source>
        <dbReference type="Proteomes" id="UP000325529"/>
    </source>
</evidence>
<reference evidence="5 6" key="1">
    <citation type="submission" date="2017-09" db="EMBL/GenBank/DDBJ databases">
        <authorList>
            <person name="Lee N."/>
            <person name="Cho B.-K."/>
        </authorList>
    </citation>
    <scope>NUCLEOTIDE SEQUENCE [LARGE SCALE GENOMIC DNA]</scope>
    <source>
        <strain evidence="5 6">ATCC 12853</strain>
    </source>
</reference>
<dbReference type="SMART" id="SM00342">
    <property type="entry name" value="HTH_ARAC"/>
    <property type="match status" value="1"/>
</dbReference>
<dbReference type="Gene3D" id="1.10.10.60">
    <property type="entry name" value="Homeodomain-like"/>
    <property type="match status" value="1"/>
</dbReference>
<accession>A0A5J6GM39</accession>
<evidence type="ECO:0000259" key="4">
    <source>
        <dbReference type="PROSITE" id="PS01124"/>
    </source>
</evidence>
<evidence type="ECO:0000256" key="3">
    <source>
        <dbReference type="ARBA" id="ARBA00023163"/>
    </source>
</evidence>
<dbReference type="OrthoDB" id="4549023at2"/>
<organism evidence="5 6">
    <name type="scientific">Streptomyces kanamyceticus</name>
    <dbReference type="NCBI Taxonomy" id="1967"/>
    <lineage>
        <taxon>Bacteria</taxon>
        <taxon>Bacillati</taxon>
        <taxon>Actinomycetota</taxon>
        <taxon>Actinomycetes</taxon>
        <taxon>Kitasatosporales</taxon>
        <taxon>Streptomycetaceae</taxon>
        <taxon>Streptomyces</taxon>
    </lineage>
</organism>
<keyword evidence="1" id="KW-0805">Transcription regulation</keyword>
<feature type="domain" description="HTH araC/xylS-type" evidence="4">
    <location>
        <begin position="9"/>
        <end position="109"/>
    </location>
</feature>
<protein>
    <submittedName>
        <fullName evidence="5">Helix-turn-helix domain-containing protein</fullName>
    </submittedName>
</protein>
<dbReference type="SUPFAM" id="SSF46689">
    <property type="entry name" value="Homeodomain-like"/>
    <property type="match status" value="1"/>
</dbReference>
<dbReference type="GO" id="GO:0003700">
    <property type="term" value="F:DNA-binding transcription factor activity"/>
    <property type="evidence" value="ECO:0007669"/>
    <property type="project" value="InterPro"/>
</dbReference>
<dbReference type="InterPro" id="IPR018060">
    <property type="entry name" value="HTH_AraC"/>
</dbReference>
<dbReference type="PANTHER" id="PTHR46796:SF15">
    <property type="entry name" value="BLL1074 PROTEIN"/>
    <property type="match status" value="1"/>
</dbReference>
<dbReference type="GO" id="GO:0043565">
    <property type="term" value="F:sequence-specific DNA binding"/>
    <property type="evidence" value="ECO:0007669"/>
    <property type="project" value="InterPro"/>
</dbReference>
<proteinExistence type="predicted"/>
<dbReference type="InterPro" id="IPR050204">
    <property type="entry name" value="AraC_XylS_family_regulators"/>
</dbReference>
<name>A0A5J6GM39_STRKN</name>
<dbReference type="EMBL" id="CP023699">
    <property type="protein sequence ID" value="QEU96990.1"/>
    <property type="molecule type" value="Genomic_DNA"/>
</dbReference>
<dbReference type="Pfam" id="PF12833">
    <property type="entry name" value="HTH_18"/>
    <property type="match status" value="1"/>
</dbReference>
<evidence type="ECO:0000256" key="2">
    <source>
        <dbReference type="ARBA" id="ARBA00023125"/>
    </source>
</evidence>